<evidence type="ECO:0000313" key="1">
    <source>
        <dbReference type="EMBL" id="MBK1827160.1"/>
    </source>
</evidence>
<gene>
    <name evidence="1" type="ORF">JIN81_09015</name>
</gene>
<dbReference type="AlphaFoldDB" id="A0A934REY7"/>
<sequence>MAHLRQPSLIDSLLERLSERQLLKALERLEESSSIEERTRANQQLNRLLERNPRALHSYLSHKRLEAQLRLLVHDPDFLAS</sequence>
<accession>A0A934REY7</accession>
<keyword evidence="2" id="KW-1185">Reference proteome</keyword>
<protein>
    <submittedName>
        <fullName evidence="1">Uncharacterized protein</fullName>
    </submittedName>
</protein>
<reference evidence="1" key="1">
    <citation type="submission" date="2021-01" db="EMBL/GenBank/DDBJ databases">
        <title>Modified the classification status of verrucomicrobia.</title>
        <authorList>
            <person name="Feng X."/>
        </authorList>
    </citation>
    <scope>NUCLEOTIDE SEQUENCE</scope>
    <source>
        <strain evidence="1">KCTC 22201</strain>
    </source>
</reference>
<organism evidence="1 2">
    <name type="scientific">Haloferula rosea</name>
    <dbReference type="NCBI Taxonomy" id="490093"/>
    <lineage>
        <taxon>Bacteria</taxon>
        <taxon>Pseudomonadati</taxon>
        <taxon>Verrucomicrobiota</taxon>
        <taxon>Verrucomicrobiia</taxon>
        <taxon>Verrucomicrobiales</taxon>
        <taxon>Verrucomicrobiaceae</taxon>
        <taxon>Haloferula</taxon>
    </lineage>
</organism>
<name>A0A934REY7_9BACT</name>
<evidence type="ECO:0000313" key="2">
    <source>
        <dbReference type="Proteomes" id="UP000658278"/>
    </source>
</evidence>
<dbReference type="Proteomes" id="UP000658278">
    <property type="component" value="Unassembled WGS sequence"/>
</dbReference>
<comment type="caution">
    <text evidence="1">The sequence shown here is derived from an EMBL/GenBank/DDBJ whole genome shotgun (WGS) entry which is preliminary data.</text>
</comment>
<dbReference type="EMBL" id="JAENII010000005">
    <property type="protein sequence ID" value="MBK1827160.1"/>
    <property type="molecule type" value="Genomic_DNA"/>
</dbReference>
<dbReference type="RefSeq" id="WP_200278605.1">
    <property type="nucleotide sequence ID" value="NZ_JAENII010000005.1"/>
</dbReference>
<proteinExistence type="predicted"/>